<dbReference type="EMBL" id="PVMZ01000005">
    <property type="protein sequence ID" value="PRX21968.1"/>
    <property type="molecule type" value="Genomic_DNA"/>
</dbReference>
<feature type="region of interest" description="Disordered" evidence="1">
    <location>
        <begin position="120"/>
        <end position="141"/>
    </location>
</feature>
<accession>A0A2T0KFN3</accession>
<dbReference type="Pfam" id="PF19953">
    <property type="entry name" value="EACC1"/>
    <property type="match status" value="1"/>
</dbReference>
<evidence type="ECO:0000313" key="2">
    <source>
        <dbReference type="EMBL" id="PRX21968.1"/>
    </source>
</evidence>
<dbReference type="Proteomes" id="UP000239415">
    <property type="component" value="Unassembled WGS sequence"/>
</dbReference>
<organism evidence="2 3">
    <name type="scientific">Actinoplanes italicus</name>
    <dbReference type="NCBI Taxonomy" id="113567"/>
    <lineage>
        <taxon>Bacteria</taxon>
        <taxon>Bacillati</taxon>
        <taxon>Actinomycetota</taxon>
        <taxon>Actinomycetes</taxon>
        <taxon>Micromonosporales</taxon>
        <taxon>Micromonosporaceae</taxon>
        <taxon>Actinoplanes</taxon>
    </lineage>
</organism>
<protein>
    <submittedName>
        <fullName evidence="2">Uncharacterized protein</fullName>
    </submittedName>
</protein>
<comment type="caution">
    <text evidence="2">The sequence shown here is derived from an EMBL/GenBank/DDBJ whole genome shotgun (WGS) entry which is preliminary data.</text>
</comment>
<evidence type="ECO:0000313" key="3">
    <source>
        <dbReference type="Proteomes" id="UP000239415"/>
    </source>
</evidence>
<dbReference type="AlphaFoldDB" id="A0A2T0KFN3"/>
<keyword evidence="3" id="KW-1185">Reference proteome</keyword>
<feature type="compositionally biased region" description="Basic and acidic residues" evidence="1">
    <location>
        <begin position="128"/>
        <end position="141"/>
    </location>
</feature>
<reference evidence="2 3" key="1">
    <citation type="submission" date="2018-03" db="EMBL/GenBank/DDBJ databases">
        <title>Genomic Encyclopedia of Archaeal and Bacterial Type Strains, Phase II (KMG-II): from individual species to whole genera.</title>
        <authorList>
            <person name="Goeker M."/>
        </authorList>
    </citation>
    <scope>NUCLEOTIDE SEQUENCE [LARGE SCALE GENOMIC DNA]</scope>
    <source>
        <strain evidence="2 3">DSM 43146</strain>
    </source>
</reference>
<dbReference type="InterPro" id="IPR045428">
    <property type="entry name" value="EACC1"/>
</dbReference>
<sequence length="141" mass="14847">MVIATFGYGVGMPISPESGGDMRVKIIIDGDESGDSAVELRKWLRTDEDLTGVEVDFVAPDVRPDEMSGGIAEALMATAGDPGVLGALIGAVGGWVTARASARRTRIRVKVGEREIEMEGPALQDPEGVARRLRGELGEAP</sequence>
<evidence type="ECO:0000256" key="1">
    <source>
        <dbReference type="SAM" id="MobiDB-lite"/>
    </source>
</evidence>
<gene>
    <name evidence="2" type="ORF">CLV67_105145</name>
</gene>
<name>A0A2T0KFN3_9ACTN</name>
<proteinExistence type="predicted"/>